<evidence type="ECO:0000256" key="2">
    <source>
        <dbReference type="ARBA" id="ARBA00034247"/>
    </source>
</evidence>
<proteinExistence type="predicted"/>
<protein>
    <recommendedName>
        <fullName evidence="1">diguanylate cyclase</fullName>
        <ecNumber evidence="1">2.7.7.65</ecNumber>
    </recommendedName>
</protein>
<evidence type="ECO:0000259" key="4">
    <source>
        <dbReference type="PROSITE" id="PS50887"/>
    </source>
</evidence>
<keyword evidence="3" id="KW-0472">Membrane</keyword>
<dbReference type="SUPFAM" id="SSF55073">
    <property type="entry name" value="Nucleotide cyclase"/>
    <property type="match status" value="1"/>
</dbReference>
<dbReference type="RefSeq" id="WP_054197291.1">
    <property type="nucleotide sequence ID" value="NZ_CABMKQ010000033.1"/>
</dbReference>
<dbReference type="EC" id="2.7.7.65" evidence="1"/>
<dbReference type="PANTHER" id="PTHR45138">
    <property type="entry name" value="REGULATORY COMPONENTS OF SENSORY TRANSDUCTION SYSTEM"/>
    <property type="match status" value="1"/>
</dbReference>
<accession>A0A0M4SD22</accession>
<dbReference type="NCBIfam" id="TIGR00254">
    <property type="entry name" value="GGDEF"/>
    <property type="match status" value="1"/>
</dbReference>
<dbReference type="SMART" id="SM00267">
    <property type="entry name" value="GGDEF"/>
    <property type="match status" value="1"/>
</dbReference>
<dbReference type="AlphaFoldDB" id="A0A0M4SD22"/>
<evidence type="ECO:0000256" key="3">
    <source>
        <dbReference type="SAM" id="Phobius"/>
    </source>
</evidence>
<dbReference type="Proteomes" id="UP000066049">
    <property type="component" value="Chromosome"/>
</dbReference>
<sequence length="350" mass="39817">MCRISLYTTQKLIIFSILLTHVCYFFIFLFMKEEILAVTNIFSVATYLFLLRLIYDSPENNKITMLIVQLEILFHALVCMLTLGWGYGFGLLFLASSLILFFTSFTYKFFNYIIVAVQIILSIACYVYLDGQPVKDFDGFKDLLFVFNLSMVCVFSVVVSYLLESSNLFIFLSILEEKEMAENILNHDPLTGLLNRTSMQKILSQKDLYKNRDFAIVMCDIDNFKKINDTYGHGAGDAVLKSLSGIFKNTFRDKDRVARFGGEEFLAVVLGVKKDAAVSIVERVRETLSKNIVEFENIKINATMTFGVVAHDGTGEFSLEKMIKQADELLYVGKRNGKNIVMSADYDPKG</sequence>
<evidence type="ECO:0000313" key="5">
    <source>
        <dbReference type="EMBL" id="ALF48410.1"/>
    </source>
</evidence>
<dbReference type="PANTHER" id="PTHR45138:SF9">
    <property type="entry name" value="DIGUANYLATE CYCLASE DGCM-RELATED"/>
    <property type="match status" value="1"/>
</dbReference>
<dbReference type="Pfam" id="PF00990">
    <property type="entry name" value="GGDEF"/>
    <property type="match status" value="1"/>
</dbReference>
<dbReference type="InterPro" id="IPR029787">
    <property type="entry name" value="Nucleotide_cyclase"/>
</dbReference>
<feature type="transmembrane region" description="Helical" evidence="3">
    <location>
        <begin position="12"/>
        <end position="31"/>
    </location>
</feature>
<dbReference type="FunFam" id="3.30.70.270:FF:000001">
    <property type="entry name" value="Diguanylate cyclase domain protein"/>
    <property type="match status" value="1"/>
</dbReference>
<name>A0A0M4SD22_9BACT</name>
<dbReference type="CDD" id="cd01949">
    <property type="entry name" value="GGDEF"/>
    <property type="match status" value="1"/>
</dbReference>
<dbReference type="GO" id="GO:0052621">
    <property type="term" value="F:diguanylate cyclase activity"/>
    <property type="evidence" value="ECO:0007669"/>
    <property type="project" value="UniProtKB-EC"/>
</dbReference>
<reference evidence="6" key="1">
    <citation type="submission" date="2015-08" db="EMBL/GenBank/DDBJ databases">
        <title>Comparative genomics of the Campylobacter concisus group.</title>
        <authorList>
            <person name="Miller W.G."/>
            <person name="Yee E."/>
            <person name="Chapman M.H."/>
            <person name="Huynh S."/>
            <person name="Bono J.L."/>
            <person name="On S.L.W."/>
            <person name="St Leger J."/>
            <person name="Foster G."/>
            <person name="Parker C.T."/>
        </authorList>
    </citation>
    <scope>NUCLEOTIDE SEQUENCE [LARGE SCALE GENOMIC DNA]</scope>
    <source>
        <strain evidence="6">ATCC 33237</strain>
    </source>
</reference>
<gene>
    <name evidence="5" type="ORF">CCON33237_1770</name>
</gene>
<dbReference type="Gene3D" id="3.30.70.270">
    <property type="match status" value="1"/>
</dbReference>
<dbReference type="PATRIC" id="fig|199.248.peg.1824"/>
<organism evidence="5 6">
    <name type="scientific">Campylobacter concisus</name>
    <dbReference type="NCBI Taxonomy" id="199"/>
    <lineage>
        <taxon>Bacteria</taxon>
        <taxon>Pseudomonadati</taxon>
        <taxon>Campylobacterota</taxon>
        <taxon>Epsilonproteobacteria</taxon>
        <taxon>Campylobacterales</taxon>
        <taxon>Campylobacteraceae</taxon>
        <taxon>Campylobacter</taxon>
    </lineage>
</organism>
<keyword evidence="3" id="KW-0812">Transmembrane</keyword>
<keyword evidence="3" id="KW-1133">Transmembrane helix</keyword>
<dbReference type="InterPro" id="IPR000160">
    <property type="entry name" value="GGDEF_dom"/>
</dbReference>
<dbReference type="InterPro" id="IPR043128">
    <property type="entry name" value="Rev_trsase/Diguanyl_cyclase"/>
</dbReference>
<feature type="transmembrane region" description="Helical" evidence="3">
    <location>
        <begin position="37"/>
        <end position="55"/>
    </location>
</feature>
<dbReference type="GeneID" id="28663449"/>
<dbReference type="PROSITE" id="PS50887">
    <property type="entry name" value="GGDEF"/>
    <property type="match status" value="1"/>
</dbReference>
<feature type="domain" description="GGDEF" evidence="4">
    <location>
        <begin position="212"/>
        <end position="346"/>
    </location>
</feature>
<comment type="catalytic activity">
    <reaction evidence="2">
        <text>2 GTP = 3',3'-c-di-GMP + 2 diphosphate</text>
        <dbReference type="Rhea" id="RHEA:24898"/>
        <dbReference type="ChEBI" id="CHEBI:33019"/>
        <dbReference type="ChEBI" id="CHEBI:37565"/>
        <dbReference type="ChEBI" id="CHEBI:58805"/>
        <dbReference type="EC" id="2.7.7.65"/>
    </reaction>
</comment>
<dbReference type="KEGG" id="ccoc:CCON33237_1770"/>
<evidence type="ECO:0000313" key="6">
    <source>
        <dbReference type="Proteomes" id="UP000066049"/>
    </source>
</evidence>
<dbReference type="EMBL" id="CP012541">
    <property type="protein sequence ID" value="ALF48410.1"/>
    <property type="molecule type" value="Genomic_DNA"/>
</dbReference>
<feature type="transmembrane region" description="Helical" evidence="3">
    <location>
        <begin position="109"/>
        <end position="131"/>
    </location>
</feature>
<feature type="transmembrane region" description="Helical" evidence="3">
    <location>
        <begin position="143"/>
        <end position="163"/>
    </location>
</feature>
<evidence type="ECO:0000256" key="1">
    <source>
        <dbReference type="ARBA" id="ARBA00012528"/>
    </source>
</evidence>
<feature type="transmembrane region" description="Helical" evidence="3">
    <location>
        <begin position="76"/>
        <end position="103"/>
    </location>
</feature>
<dbReference type="InterPro" id="IPR050469">
    <property type="entry name" value="Diguanylate_Cyclase"/>
</dbReference>